<accession>G5IHF4</accession>
<dbReference type="GO" id="GO:0005886">
    <property type="term" value="C:plasma membrane"/>
    <property type="evidence" value="ECO:0007669"/>
    <property type="project" value="UniProtKB-SubCell"/>
</dbReference>
<dbReference type="PANTHER" id="PTHR33931">
    <property type="entry name" value="HOLIN-LIKE PROTEIN CIDA-RELATED"/>
    <property type="match status" value="1"/>
</dbReference>
<dbReference type="RefSeq" id="WP_006780910.1">
    <property type="nucleotide sequence ID" value="NZ_CP040506.1"/>
</dbReference>
<sequence length="121" mass="13094">MKYIKQVFIIFGITMAGEVLNAILPLPVPSGVYGLFLMLLGLCTKVIKVSDVEDVGNFLLDTMPMMFIPVSVGLIESYGAMKAVLVPLFAISVISTIIVMVVTGKMTELIIRLTRKGGEAQ</sequence>
<evidence type="ECO:0000313" key="7">
    <source>
        <dbReference type="EMBL" id="EHI59081.1"/>
    </source>
</evidence>
<feature type="transmembrane region" description="Helical" evidence="6">
    <location>
        <begin position="84"/>
        <end position="103"/>
    </location>
</feature>
<reference evidence="7 8" key="1">
    <citation type="submission" date="2011-08" db="EMBL/GenBank/DDBJ databases">
        <title>The Genome Sequence of Clostridium hathewayi WAL-18680.</title>
        <authorList>
            <consortium name="The Broad Institute Genome Sequencing Platform"/>
            <person name="Earl A."/>
            <person name="Ward D."/>
            <person name="Feldgarden M."/>
            <person name="Gevers D."/>
            <person name="Finegold S.M."/>
            <person name="Summanen P.H."/>
            <person name="Molitoris D.R."/>
            <person name="Song M."/>
            <person name="Daigneault M."/>
            <person name="Allen-Vercoe E."/>
            <person name="Young S.K."/>
            <person name="Zeng Q."/>
            <person name="Gargeya S."/>
            <person name="Fitzgerald M."/>
            <person name="Haas B."/>
            <person name="Abouelleil A."/>
            <person name="Alvarado L."/>
            <person name="Arachchi H.M."/>
            <person name="Berlin A."/>
            <person name="Brown A."/>
            <person name="Chapman S.B."/>
            <person name="Chen Z."/>
            <person name="Dunbar C."/>
            <person name="Freedman E."/>
            <person name="Gearin G."/>
            <person name="Gellesch M."/>
            <person name="Goldberg J."/>
            <person name="Griggs A."/>
            <person name="Gujja S."/>
            <person name="Heiman D."/>
            <person name="Howarth C."/>
            <person name="Larson L."/>
            <person name="Lui A."/>
            <person name="MacDonald P.J.P."/>
            <person name="Montmayeur A."/>
            <person name="Murphy C."/>
            <person name="Neiman D."/>
            <person name="Pearson M."/>
            <person name="Priest M."/>
            <person name="Roberts A."/>
            <person name="Saif S."/>
            <person name="Shea T."/>
            <person name="Shenoy N."/>
            <person name="Sisk P."/>
            <person name="Stolte C."/>
            <person name="Sykes S."/>
            <person name="Wortman J."/>
            <person name="Nusbaum C."/>
            <person name="Birren B."/>
        </authorList>
    </citation>
    <scope>NUCLEOTIDE SEQUENCE [LARGE SCALE GENOMIC DNA]</scope>
    <source>
        <strain evidence="7 8">WAL-18680</strain>
    </source>
</reference>
<evidence type="ECO:0000313" key="8">
    <source>
        <dbReference type="Proteomes" id="UP000005384"/>
    </source>
</evidence>
<feature type="transmembrane region" description="Helical" evidence="6">
    <location>
        <begin position="7"/>
        <end position="24"/>
    </location>
</feature>
<evidence type="ECO:0000256" key="3">
    <source>
        <dbReference type="ARBA" id="ARBA00022692"/>
    </source>
</evidence>
<keyword evidence="2" id="KW-1003">Cell membrane</keyword>
<gene>
    <name evidence="7" type="ORF">HMPREF9473_02932</name>
</gene>
<dbReference type="HOGENOM" id="CLU_113736_2_0_9"/>
<evidence type="ECO:0000256" key="1">
    <source>
        <dbReference type="ARBA" id="ARBA00004651"/>
    </source>
</evidence>
<evidence type="ECO:0008006" key="9">
    <source>
        <dbReference type="Google" id="ProtNLM"/>
    </source>
</evidence>
<keyword evidence="3 6" id="KW-0812">Transmembrane</keyword>
<keyword evidence="4 6" id="KW-1133">Transmembrane helix</keyword>
<evidence type="ECO:0000256" key="4">
    <source>
        <dbReference type="ARBA" id="ARBA00022989"/>
    </source>
</evidence>
<dbReference type="PANTHER" id="PTHR33931:SF2">
    <property type="entry name" value="HOLIN-LIKE PROTEIN CIDA"/>
    <property type="match status" value="1"/>
</dbReference>
<dbReference type="PATRIC" id="fig|742737.3.peg.2930"/>
<name>G5IHF4_9FIRM</name>
<dbReference type="AlphaFoldDB" id="G5IHF4"/>
<organism evidence="7 8">
    <name type="scientific">Hungatella hathewayi WAL-18680</name>
    <dbReference type="NCBI Taxonomy" id="742737"/>
    <lineage>
        <taxon>Bacteria</taxon>
        <taxon>Bacillati</taxon>
        <taxon>Bacillota</taxon>
        <taxon>Clostridia</taxon>
        <taxon>Lachnospirales</taxon>
        <taxon>Lachnospiraceae</taxon>
        <taxon>Hungatella</taxon>
    </lineage>
</organism>
<keyword evidence="8" id="KW-1185">Reference proteome</keyword>
<evidence type="ECO:0000256" key="6">
    <source>
        <dbReference type="SAM" id="Phobius"/>
    </source>
</evidence>
<proteinExistence type="predicted"/>
<dbReference type="Proteomes" id="UP000005384">
    <property type="component" value="Unassembled WGS sequence"/>
</dbReference>
<dbReference type="EMBL" id="ADLN01000077">
    <property type="protein sequence ID" value="EHI59081.1"/>
    <property type="molecule type" value="Genomic_DNA"/>
</dbReference>
<evidence type="ECO:0000256" key="5">
    <source>
        <dbReference type="ARBA" id="ARBA00023136"/>
    </source>
</evidence>
<dbReference type="Pfam" id="PF03788">
    <property type="entry name" value="LrgA"/>
    <property type="match status" value="1"/>
</dbReference>
<protein>
    <recommendedName>
        <fullName evidence="9">CidA/LrgA family protein</fullName>
    </recommendedName>
</protein>
<dbReference type="InterPro" id="IPR005538">
    <property type="entry name" value="LrgA/CidA"/>
</dbReference>
<comment type="subcellular location">
    <subcellularLocation>
        <location evidence="1">Cell membrane</location>
        <topology evidence="1">Multi-pass membrane protein</topology>
    </subcellularLocation>
</comment>
<evidence type="ECO:0000256" key="2">
    <source>
        <dbReference type="ARBA" id="ARBA00022475"/>
    </source>
</evidence>
<dbReference type="OrthoDB" id="3176438at2"/>
<comment type="caution">
    <text evidence="7">The sequence shown here is derived from an EMBL/GenBank/DDBJ whole genome shotgun (WGS) entry which is preliminary data.</text>
</comment>
<keyword evidence="5 6" id="KW-0472">Membrane</keyword>